<reference evidence="7 8" key="1">
    <citation type="submission" date="2017-10" db="EMBL/GenBank/DDBJ databases">
        <title>Sequencing the genomes of 1000 actinobacteria strains.</title>
        <authorList>
            <person name="Klenk H.-P."/>
        </authorList>
    </citation>
    <scope>NUCLEOTIDE SEQUENCE [LARGE SCALE GENOMIC DNA]</scope>
    <source>
        <strain evidence="7 8">DSM 18966</strain>
    </source>
</reference>
<dbReference type="AlphaFoldDB" id="A0A2A9E7N9"/>
<feature type="domain" description="Lipopolysaccharide assembly protein A" evidence="6">
    <location>
        <begin position="38"/>
        <end position="71"/>
    </location>
</feature>
<keyword evidence="1" id="KW-1003">Cell membrane</keyword>
<dbReference type="GO" id="GO:0005886">
    <property type="term" value="C:plasma membrane"/>
    <property type="evidence" value="ECO:0007669"/>
    <property type="project" value="InterPro"/>
</dbReference>
<sequence length="78" mass="8687">MESFETDAPETGSAVGRFLARRWVPILVVVLVGVFVAQNRSDVSVHIFWATVTSPLWLVLSLVFLLGVLAGAYRSRRR</sequence>
<feature type="transmembrane region" description="Helical" evidence="5">
    <location>
        <begin position="47"/>
        <end position="73"/>
    </location>
</feature>
<evidence type="ECO:0000313" key="7">
    <source>
        <dbReference type="EMBL" id="PFG34325.1"/>
    </source>
</evidence>
<evidence type="ECO:0000259" key="6">
    <source>
        <dbReference type="Pfam" id="PF06305"/>
    </source>
</evidence>
<dbReference type="Proteomes" id="UP000225548">
    <property type="component" value="Unassembled WGS sequence"/>
</dbReference>
<evidence type="ECO:0000256" key="3">
    <source>
        <dbReference type="ARBA" id="ARBA00022989"/>
    </source>
</evidence>
<dbReference type="InterPro" id="IPR010445">
    <property type="entry name" value="LapA_dom"/>
</dbReference>
<evidence type="ECO:0000313" key="8">
    <source>
        <dbReference type="Proteomes" id="UP000225548"/>
    </source>
</evidence>
<protein>
    <submittedName>
        <fullName evidence="7">Uncharacterized protein DUF1049</fullName>
    </submittedName>
</protein>
<feature type="transmembrane region" description="Helical" evidence="5">
    <location>
        <begin position="23"/>
        <end position="41"/>
    </location>
</feature>
<accession>A0A2A9E7N9</accession>
<keyword evidence="3 5" id="KW-1133">Transmembrane helix</keyword>
<evidence type="ECO:0000256" key="1">
    <source>
        <dbReference type="ARBA" id="ARBA00022475"/>
    </source>
</evidence>
<evidence type="ECO:0000256" key="5">
    <source>
        <dbReference type="SAM" id="Phobius"/>
    </source>
</evidence>
<keyword evidence="4 5" id="KW-0472">Membrane</keyword>
<keyword evidence="8" id="KW-1185">Reference proteome</keyword>
<keyword evidence="2 5" id="KW-0812">Transmembrane</keyword>
<name>A0A2A9E7N9_9MICO</name>
<gene>
    <name evidence="7" type="ORF">ATL42_2231</name>
</gene>
<comment type="caution">
    <text evidence="7">The sequence shown here is derived from an EMBL/GenBank/DDBJ whole genome shotgun (WGS) entry which is preliminary data.</text>
</comment>
<dbReference type="EMBL" id="PDJG01000001">
    <property type="protein sequence ID" value="PFG34325.1"/>
    <property type="molecule type" value="Genomic_DNA"/>
</dbReference>
<organism evidence="7 8">
    <name type="scientific">Sanguibacter antarcticus</name>
    <dbReference type="NCBI Taxonomy" id="372484"/>
    <lineage>
        <taxon>Bacteria</taxon>
        <taxon>Bacillati</taxon>
        <taxon>Actinomycetota</taxon>
        <taxon>Actinomycetes</taxon>
        <taxon>Micrococcales</taxon>
        <taxon>Sanguibacteraceae</taxon>
        <taxon>Sanguibacter</taxon>
    </lineage>
</organism>
<proteinExistence type="predicted"/>
<dbReference type="RefSeq" id="WP_098455376.1">
    <property type="nucleotide sequence ID" value="NZ_PDJG01000001.1"/>
</dbReference>
<evidence type="ECO:0000256" key="4">
    <source>
        <dbReference type="ARBA" id="ARBA00023136"/>
    </source>
</evidence>
<evidence type="ECO:0000256" key="2">
    <source>
        <dbReference type="ARBA" id="ARBA00022692"/>
    </source>
</evidence>
<dbReference type="Pfam" id="PF06305">
    <property type="entry name" value="LapA_dom"/>
    <property type="match status" value="1"/>
</dbReference>